<evidence type="ECO:0000313" key="2">
    <source>
        <dbReference type="EMBL" id="KTC88193.1"/>
    </source>
</evidence>
<sequence>MLSTIGLVVIMLGIILSLITLIYSLSYVVDSNLPFLSGFFGSVLIFIITFAILFLIFLFVVKTTHWIDIICKASDPVKNITLREAFRNGMILKYVKTVTTFGIFLIVANFLWQEFFQKTYLCKEEDDQIYFLVLDFNGSIFVYDNNKRVVSSTKYHNVGKDRFIGENGWEGWPGTENNSMAVQYRDKNGILKSFYKGCFLKRSYF</sequence>
<keyword evidence="1" id="KW-1133">Transmembrane helix</keyword>
<dbReference type="PATRIC" id="fig|1212489.4.peg.900"/>
<organism evidence="2 3">
    <name type="scientific">Legionella drozanskii LLAP-1</name>
    <dbReference type="NCBI Taxonomy" id="1212489"/>
    <lineage>
        <taxon>Bacteria</taxon>
        <taxon>Pseudomonadati</taxon>
        <taxon>Pseudomonadota</taxon>
        <taxon>Gammaproteobacteria</taxon>
        <taxon>Legionellales</taxon>
        <taxon>Legionellaceae</taxon>
        <taxon>Legionella</taxon>
    </lineage>
</organism>
<keyword evidence="1" id="KW-0812">Transmembrane</keyword>
<evidence type="ECO:0000256" key="1">
    <source>
        <dbReference type="SAM" id="Phobius"/>
    </source>
</evidence>
<feature type="transmembrane region" description="Helical" evidence="1">
    <location>
        <begin position="91"/>
        <end position="112"/>
    </location>
</feature>
<name>A0A0W0SXZ0_9GAMM</name>
<reference evidence="2 3" key="1">
    <citation type="submission" date="2015-11" db="EMBL/GenBank/DDBJ databases">
        <title>Genomic analysis of 38 Legionella species identifies large and diverse effector repertoires.</title>
        <authorList>
            <person name="Burstein D."/>
            <person name="Amaro F."/>
            <person name="Zusman T."/>
            <person name="Lifshitz Z."/>
            <person name="Cohen O."/>
            <person name="Gilbert J.A."/>
            <person name="Pupko T."/>
            <person name="Shuman H.A."/>
            <person name="Segal G."/>
        </authorList>
    </citation>
    <scope>NUCLEOTIDE SEQUENCE [LARGE SCALE GENOMIC DNA]</scope>
    <source>
        <strain evidence="2 3">ATCC 700990</strain>
    </source>
</reference>
<dbReference type="Proteomes" id="UP000054736">
    <property type="component" value="Unassembled WGS sequence"/>
</dbReference>
<protein>
    <submittedName>
        <fullName evidence="2">Uncharacterized protein</fullName>
    </submittedName>
</protein>
<keyword evidence="1" id="KW-0472">Membrane</keyword>
<dbReference type="OrthoDB" id="9961653at2"/>
<dbReference type="EMBL" id="LNXY01000019">
    <property type="protein sequence ID" value="KTC88193.1"/>
    <property type="molecule type" value="Genomic_DNA"/>
</dbReference>
<gene>
    <name evidence="2" type="ORF">Ldro_0860</name>
</gene>
<comment type="caution">
    <text evidence="2">The sequence shown here is derived from an EMBL/GenBank/DDBJ whole genome shotgun (WGS) entry which is preliminary data.</text>
</comment>
<keyword evidence="3" id="KW-1185">Reference proteome</keyword>
<feature type="transmembrane region" description="Helical" evidence="1">
    <location>
        <begin position="35"/>
        <end position="60"/>
    </location>
</feature>
<proteinExistence type="predicted"/>
<feature type="transmembrane region" description="Helical" evidence="1">
    <location>
        <begin position="7"/>
        <end position="29"/>
    </location>
</feature>
<dbReference type="RefSeq" id="WP_058495194.1">
    <property type="nucleotide sequence ID" value="NZ_CAAAIU010000036.1"/>
</dbReference>
<dbReference type="AlphaFoldDB" id="A0A0W0SXZ0"/>
<accession>A0A0W0SXZ0</accession>
<evidence type="ECO:0000313" key="3">
    <source>
        <dbReference type="Proteomes" id="UP000054736"/>
    </source>
</evidence>